<proteinExistence type="predicted"/>
<keyword evidence="3" id="KW-1185">Reference proteome</keyword>
<dbReference type="EMBL" id="CP042806">
    <property type="protein sequence ID" value="QEE30222.1"/>
    <property type="molecule type" value="Genomic_DNA"/>
</dbReference>
<dbReference type="RefSeq" id="WP_147649491.1">
    <property type="nucleotide sequence ID" value="NZ_CP042806.1"/>
</dbReference>
<reference evidence="2 3" key="1">
    <citation type="submission" date="2019-08" db="EMBL/GenBank/DDBJ databases">
        <title>Complete genome sequence of Terriglobus albidus strain ORNL.</title>
        <authorList>
            <person name="Podar M."/>
        </authorList>
    </citation>
    <scope>NUCLEOTIDE SEQUENCE [LARGE SCALE GENOMIC DNA]</scope>
    <source>
        <strain evidence="2 3">ORNL</strain>
    </source>
</reference>
<organism evidence="2 3">
    <name type="scientific">Terriglobus albidus</name>
    <dbReference type="NCBI Taxonomy" id="1592106"/>
    <lineage>
        <taxon>Bacteria</taxon>
        <taxon>Pseudomonadati</taxon>
        <taxon>Acidobacteriota</taxon>
        <taxon>Terriglobia</taxon>
        <taxon>Terriglobales</taxon>
        <taxon>Acidobacteriaceae</taxon>
        <taxon>Terriglobus</taxon>
    </lineage>
</organism>
<feature type="compositionally biased region" description="Polar residues" evidence="1">
    <location>
        <begin position="9"/>
        <end position="30"/>
    </location>
</feature>
<evidence type="ECO:0000313" key="2">
    <source>
        <dbReference type="EMBL" id="QEE30222.1"/>
    </source>
</evidence>
<dbReference type="KEGG" id="talb:FTW19_20920"/>
<dbReference type="Proteomes" id="UP000321820">
    <property type="component" value="Chromosome"/>
</dbReference>
<accession>A0A5B9EDX7</accession>
<sequence>MATAASLPDSPSATLMQSQNSSTSSEPQQTDAERQARDQQEEAAREVKAEEKQRIGGVLPNFNVVLNGHAAPLSRSQKFDLAFHSITDPATIGLAVLAAGYGEYSDNHTGYGHGPAGYFKRFGAAYADNANGTLIGNAILPSILHQDPRYYRKGTGSIRSRMMYSALTAFICHGDNGHRQFNASNVLGNFMAGGISNAYYPSDERGAGLTIENASIVTVEGMIGAQFLEFSPDLTAYFQRKRQARRERKAAAIAKAQ</sequence>
<feature type="compositionally biased region" description="Basic and acidic residues" evidence="1">
    <location>
        <begin position="31"/>
        <end position="52"/>
    </location>
</feature>
<dbReference type="AlphaFoldDB" id="A0A5B9EDX7"/>
<evidence type="ECO:0000256" key="1">
    <source>
        <dbReference type="SAM" id="MobiDB-lite"/>
    </source>
</evidence>
<name>A0A5B9EDX7_9BACT</name>
<protein>
    <submittedName>
        <fullName evidence="2">Uncharacterized protein</fullName>
    </submittedName>
</protein>
<dbReference type="OrthoDB" id="121516at2"/>
<gene>
    <name evidence="2" type="ORF">FTW19_20920</name>
</gene>
<feature type="region of interest" description="Disordered" evidence="1">
    <location>
        <begin position="1"/>
        <end position="52"/>
    </location>
</feature>
<evidence type="ECO:0000313" key="3">
    <source>
        <dbReference type="Proteomes" id="UP000321820"/>
    </source>
</evidence>